<dbReference type="AlphaFoldDB" id="A0A6G8RRX5"/>
<protein>
    <recommendedName>
        <fullName evidence="3">Lipoprotein</fullName>
    </recommendedName>
</protein>
<accession>A0A6G8RRX5</accession>
<name>A0A6G8RRX5_9GAMM</name>
<evidence type="ECO:0008006" key="3">
    <source>
        <dbReference type="Google" id="ProtNLM"/>
    </source>
</evidence>
<dbReference type="KEGG" id="asha:G8E00_01105"/>
<dbReference type="RefSeq" id="WP_166221423.1">
    <property type="nucleotide sequence ID" value="NZ_CP049801.1"/>
</dbReference>
<gene>
    <name evidence="1" type="ORF">G8E00_01105</name>
</gene>
<keyword evidence="2" id="KW-1185">Reference proteome</keyword>
<reference evidence="1 2" key="1">
    <citation type="submission" date="2020-03" db="EMBL/GenBank/DDBJ databases">
        <authorList>
            <person name="Zhu W."/>
        </authorList>
    </citation>
    <scope>NUCLEOTIDE SEQUENCE [LARGE SCALE GENOMIC DNA]</scope>
    <source>
        <strain evidence="1 2">323-1</strain>
    </source>
</reference>
<dbReference type="EMBL" id="CP049801">
    <property type="protein sequence ID" value="QIO04654.1"/>
    <property type="molecule type" value="Genomic_DNA"/>
</dbReference>
<proteinExistence type="predicted"/>
<organism evidence="1 2">
    <name type="scientific">Acinetobacter shaoyimingii</name>
    <dbReference type="NCBI Taxonomy" id="2715164"/>
    <lineage>
        <taxon>Bacteria</taxon>
        <taxon>Pseudomonadati</taxon>
        <taxon>Pseudomonadota</taxon>
        <taxon>Gammaproteobacteria</taxon>
        <taxon>Moraxellales</taxon>
        <taxon>Moraxellaceae</taxon>
        <taxon>Acinetobacter</taxon>
    </lineage>
</organism>
<sequence length="124" mass="14129">MNYKNFMCATLCTLALFGCGKTSPLLEKQQDFIGEWKNDHSTLNIEKDGNAKFSEQLRTEDKSAEQEIKTSSISDIKAPITQFDAQHFTIGDGTLSKRFKIDRAPFKQDGKWHVILNGQLYTKH</sequence>
<evidence type="ECO:0000313" key="1">
    <source>
        <dbReference type="EMBL" id="QIO04654.1"/>
    </source>
</evidence>
<dbReference type="PROSITE" id="PS51257">
    <property type="entry name" value="PROKAR_LIPOPROTEIN"/>
    <property type="match status" value="1"/>
</dbReference>
<evidence type="ECO:0000313" key="2">
    <source>
        <dbReference type="Proteomes" id="UP000502297"/>
    </source>
</evidence>
<dbReference type="Proteomes" id="UP000502297">
    <property type="component" value="Chromosome"/>
</dbReference>